<evidence type="ECO:0000313" key="14">
    <source>
        <dbReference type="EMBL" id="MFD2934298.1"/>
    </source>
</evidence>
<dbReference type="EC" id="2.7.1.130" evidence="3 13"/>
<keyword evidence="15" id="KW-1185">Reference proteome</keyword>
<comment type="caution">
    <text evidence="14">The sequence shown here is derived from an EMBL/GenBank/DDBJ whole genome shotgun (WGS) entry which is preliminary data.</text>
</comment>
<dbReference type="HAMAP" id="MF_00409">
    <property type="entry name" value="LpxK"/>
    <property type="match status" value="1"/>
</dbReference>
<dbReference type="GO" id="GO:0009029">
    <property type="term" value="F:lipid-A 4'-kinase activity"/>
    <property type="evidence" value="ECO:0007669"/>
    <property type="project" value="UniProtKB-EC"/>
</dbReference>
<dbReference type="PANTHER" id="PTHR42724">
    <property type="entry name" value="TETRAACYLDISACCHARIDE 4'-KINASE"/>
    <property type="match status" value="1"/>
</dbReference>
<dbReference type="Proteomes" id="UP001597512">
    <property type="component" value="Unassembled WGS sequence"/>
</dbReference>
<comment type="pathway">
    <text evidence="2 13">Glycolipid biosynthesis; lipid IV(A) biosynthesis; lipid IV(A) from (3R)-3-hydroxytetradecanoyl-[acyl-carrier-protein] and UDP-N-acetyl-alpha-D-glucosamine: step 6/6.</text>
</comment>
<keyword evidence="6 13" id="KW-0441">Lipid A biosynthesis</keyword>
<dbReference type="Pfam" id="PF02606">
    <property type="entry name" value="LpxK"/>
    <property type="match status" value="1"/>
</dbReference>
<keyword evidence="8 13" id="KW-0547">Nucleotide-binding</keyword>
<feature type="binding site" evidence="13">
    <location>
        <begin position="49"/>
        <end position="56"/>
    </location>
    <ligand>
        <name>ATP</name>
        <dbReference type="ChEBI" id="CHEBI:30616"/>
    </ligand>
</feature>
<dbReference type="InterPro" id="IPR027417">
    <property type="entry name" value="P-loop_NTPase"/>
</dbReference>
<organism evidence="14 15">
    <name type="scientific">Spirosoma flavum</name>
    <dbReference type="NCBI Taxonomy" id="2048557"/>
    <lineage>
        <taxon>Bacteria</taxon>
        <taxon>Pseudomonadati</taxon>
        <taxon>Bacteroidota</taxon>
        <taxon>Cytophagia</taxon>
        <taxon>Cytophagales</taxon>
        <taxon>Cytophagaceae</taxon>
        <taxon>Spirosoma</taxon>
    </lineage>
</organism>
<keyword evidence="5 13" id="KW-0444">Lipid biosynthesis</keyword>
<keyword evidence="10 13" id="KW-0067">ATP-binding</keyword>
<evidence type="ECO:0000256" key="13">
    <source>
        <dbReference type="HAMAP-Rule" id="MF_00409"/>
    </source>
</evidence>
<evidence type="ECO:0000256" key="12">
    <source>
        <dbReference type="ARBA" id="ARBA00029757"/>
    </source>
</evidence>
<name>A0ABW6AJI6_9BACT</name>
<evidence type="ECO:0000313" key="15">
    <source>
        <dbReference type="Proteomes" id="UP001597512"/>
    </source>
</evidence>
<dbReference type="PANTHER" id="PTHR42724:SF1">
    <property type="entry name" value="TETRAACYLDISACCHARIDE 4'-KINASE, MITOCHONDRIAL-RELATED"/>
    <property type="match status" value="1"/>
</dbReference>
<protein>
    <recommendedName>
        <fullName evidence="4 13">Tetraacyldisaccharide 4'-kinase</fullName>
        <ecNumber evidence="3 13">2.7.1.130</ecNumber>
    </recommendedName>
    <alternativeName>
        <fullName evidence="12 13">Lipid A 4'-kinase</fullName>
    </alternativeName>
</protein>
<dbReference type="SUPFAM" id="SSF52540">
    <property type="entry name" value="P-loop containing nucleoside triphosphate hydrolases"/>
    <property type="match status" value="1"/>
</dbReference>
<evidence type="ECO:0000256" key="2">
    <source>
        <dbReference type="ARBA" id="ARBA00004870"/>
    </source>
</evidence>
<comment type="function">
    <text evidence="1 13">Transfers the gamma-phosphate of ATP to the 4'-position of a tetraacyldisaccharide 1-phosphate intermediate (termed DS-1-P) to form tetraacyldisaccharide 1,4'-bis-phosphate (lipid IVA).</text>
</comment>
<keyword evidence="11 13" id="KW-0443">Lipid metabolism</keyword>
<gene>
    <name evidence="13 14" type="primary">lpxK</name>
    <name evidence="14" type="ORF">ACFS25_10935</name>
</gene>
<evidence type="ECO:0000256" key="3">
    <source>
        <dbReference type="ARBA" id="ARBA00012071"/>
    </source>
</evidence>
<keyword evidence="9 13" id="KW-0418">Kinase</keyword>
<dbReference type="NCBIfam" id="TIGR00682">
    <property type="entry name" value="lpxK"/>
    <property type="match status" value="1"/>
</dbReference>
<comment type="catalytic activity">
    <reaction evidence="13">
        <text>a lipid A disaccharide + ATP = a lipid IVA + ADP + H(+)</text>
        <dbReference type="Rhea" id="RHEA:67840"/>
        <dbReference type="ChEBI" id="CHEBI:15378"/>
        <dbReference type="ChEBI" id="CHEBI:30616"/>
        <dbReference type="ChEBI" id="CHEBI:176343"/>
        <dbReference type="ChEBI" id="CHEBI:176425"/>
        <dbReference type="ChEBI" id="CHEBI:456216"/>
        <dbReference type="EC" id="2.7.1.130"/>
    </reaction>
</comment>
<evidence type="ECO:0000256" key="9">
    <source>
        <dbReference type="ARBA" id="ARBA00022777"/>
    </source>
</evidence>
<evidence type="ECO:0000256" key="4">
    <source>
        <dbReference type="ARBA" id="ARBA00016436"/>
    </source>
</evidence>
<dbReference type="EMBL" id="JBHUOM010000002">
    <property type="protein sequence ID" value="MFD2934298.1"/>
    <property type="molecule type" value="Genomic_DNA"/>
</dbReference>
<evidence type="ECO:0000256" key="5">
    <source>
        <dbReference type="ARBA" id="ARBA00022516"/>
    </source>
</evidence>
<dbReference type="RefSeq" id="WP_381500868.1">
    <property type="nucleotide sequence ID" value="NZ_JBHUOM010000002.1"/>
</dbReference>
<reference evidence="15" key="1">
    <citation type="journal article" date="2019" name="Int. J. Syst. Evol. Microbiol.">
        <title>The Global Catalogue of Microorganisms (GCM) 10K type strain sequencing project: providing services to taxonomists for standard genome sequencing and annotation.</title>
        <authorList>
            <consortium name="The Broad Institute Genomics Platform"/>
            <consortium name="The Broad Institute Genome Sequencing Center for Infectious Disease"/>
            <person name="Wu L."/>
            <person name="Ma J."/>
        </authorList>
    </citation>
    <scope>NUCLEOTIDE SEQUENCE [LARGE SCALE GENOMIC DNA]</scope>
    <source>
        <strain evidence="15">KCTC 52490</strain>
    </source>
</reference>
<keyword evidence="7 13" id="KW-0808">Transferase</keyword>
<accession>A0ABW6AJI6</accession>
<evidence type="ECO:0000256" key="6">
    <source>
        <dbReference type="ARBA" id="ARBA00022556"/>
    </source>
</evidence>
<evidence type="ECO:0000256" key="1">
    <source>
        <dbReference type="ARBA" id="ARBA00002274"/>
    </source>
</evidence>
<proteinExistence type="inferred from homology"/>
<evidence type="ECO:0000256" key="10">
    <source>
        <dbReference type="ARBA" id="ARBA00022840"/>
    </source>
</evidence>
<evidence type="ECO:0000256" key="11">
    <source>
        <dbReference type="ARBA" id="ARBA00023098"/>
    </source>
</evidence>
<dbReference type="InterPro" id="IPR003758">
    <property type="entry name" value="LpxK"/>
</dbReference>
<sequence>MKRLVGRWLLLPLSGLYGLLMDIRNWLFNSHLLKTFCPSVYTVSVGNLTVGGTGKTPMIELLIKRSQMQVSGKVGETATLSRGYGRHTTGFRIAMATDTASTIGDEPLQLYRKFAPLVRVCVGERRANAIQSLLALHPETNQILLDDAFQHRAVQPHLSILLMDYSRPFYDDYPFPAGRLRERRKGGRRADAIVVTKCPNDLFATEQERITAKIRPYARPETPVFFAGLRYDQPVSFATRPANSTLHEVVLISGLANANPLEQYVRQTFRLIHHYRFADHHAYGRADLDSILKTLPPGTALLTTEKDWVKLDELLTPDERTSLPLYYLPIAVQFLPGHEQAFNQFLDKSSYKNC</sequence>
<evidence type="ECO:0000256" key="7">
    <source>
        <dbReference type="ARBA" id="ARBA00022679"/>
    </source>
</evidence>
<evidence type="ECO:0000256" key="8">
    <source>
        <dbReference type="ARBA" id="ARBA00022741"/>
    </source>
</evidence>
<comment type="similarity">
    <text evidence="13">Belongs to the LpxK family.</text>
</comment>